<evidence type="ECO:0000256" key="1">
    <source>
        <dbReference type="ARBA" id="ARBA00004123"/>
    </source>
</evidence>
<dbReference type="EMBL" id="KZ819636">
    <property type="protein sequence ID" value="PWN90477.1"/>
    <property type="molecule type" value="Genomic_DNA"/>
</dbReference>
<sequence length="264" mass="29702">MACARAQFAATTATTTTTADAGKTSGGPRHWLMKAEPDSRLEKGVDVAFSIDHFERAKDQTTSWDGVRNPEARSMMRDRMRIGDKVLFYHSNCKLPGVAGLATIVRQGYPDHTAWDPKHPYFDPKTDKESPKWFMVDVKLDRRLPNLVPLALLQHLAAAKAAEQDLEYLDKQDIEAISKMQLLNRGRLSVQSVEQRAYEAILRLGDKGGWTDWPGKWNPKGKTKEVKKRPSDSKDEDQKGPSKGAKAEKDKEADGSRRSKRAKR</sequence>
<accession>A0A316YM73</accession>
<dbReference type="STRING" id="215250.A0A316YM73"/>
<dbReference type="Pfam" id="PF01878">
    <property type="entry name" value="EVE"/>
    <property type="match status" value="1"/>
</dbReference>
<evidence type="ECO:0000313" key="6">
    <source>
        <dbReference type="Proteomes" id="UP000245768"/>
    </source>
</evidence>
<reference evidence="5 6" key="1">
    <citation type="journal article" date="2018" name="Mol. Biol. Evol.">
        <title>Broad Genomic Sampling Reveals a Smut Pathogenic Ancestry of the Fungal Clade Ustilaginomycotina.</title>
        <authorList>
            <person name="Kijpornyongpan T."/>
            <person name="Mondo S.J."/>
            <person name="Barry K."/>
            <person name="Sandor L."/>
            <person name="Lee J."/>
            <person name="Lipzen A."/>
            <person name="Pangilinan J."/>
            <person name="LaButti K."/>
            <person name="Hainaut M."/>
            <person name="Henrissat B."/>
            <person name="Grigoriev I.V."/>
            <person name="Spatafora J.W."/>
            <person name="Aime M.C."/>
        </authorList>
    </citation>
    <scope>NUCLEOTIDE SEQUENCE [LARGE SCALE GENOMIC DNA]</scope>
    <source>
        <strain evidence="5 6">MCA 4198</strain>
    </source>
</reference>
<dbReference type="PANTHER" id="PTHR14087:SF7">
    <property type="entry name" value="THYMOCYTE NUCLEAR PROTEIN 1"/>
    <property type="match status" value="1"/>
</dbReference>
<proteinExistence type="predicted"/>
<protein>
    <submittedName>
        <fullName evidence="5">DUF55-domain-containing protein</fullName>
    </submittedName>
</protein>
<evidence type="ECO:0000256" key="2">
    <source>
        <dbReference type="ARBA" id="ARBA00023242"/>
    </source>
</evidence>
<dbReference type="GO" id="GO:0005634">
    <property type="term" value="C:nucleus"/>
    <property type="evidence" value="ECO:0007669"/>
    <property type="project" value="UniProtKB-SubCell"/>
</dbReference>
<keyword evidence="2" id="KW-0539">Nucleus</keyword>
<organism evidence="5 6">
    <name type="scientific">Acaromyces ingoldii</name>
    <dbReference type="NCBI Taxonomy" id="215250"/>
    <lineage>
        <taxon>Eukaryota</taxon>
        <taxon>Fungi</taxon>
        <taxon>Dikarya</taxon>
        <taxon>Basidiomycota</taxon>
        <taxon>Ustilaginomycotina</taxon>
        <taxon>Exobasidiomycetes</taxon>
        <taxon>Exobasidiales</taxon>
        <taxon>Cryptobasidiaceae</taxon>
        <taxon>Acaromyces</taxon>
    </lineage>
</organism>
<gene>
    <name evidence="5" type="ORF">FA10DRAFT_275196</name>
</gene>
<evidence type="ECO:0000313" key="5">
    <source>
        <dbReference type="EMBL" id="PWN90477.1"/>
    </source>
</evidence>
<name>A0A316YM73_9BASI</name>
<comment type="subcellular location">
    <subcellularLocation>
        <location evidence="1">Nucleus</location>
    </subcellularLocation>
</comment>
<dbReference type="CDD" id="cd21133">
    <property type="entry name" value="EVE"/>
    <property type="match status" value="1"/>
</dbReference>
<dbReference type="InParanoid" id="A0A316YM73"/>
<dbReference type="PANTHER" id="PTHR14087">
    <property type="entry name" value="THYMOCYTE NUCLEAR PROTEIN 1"/>
    <property type="match status" value="1"/>
</dbReference>
<keyword evidence="6" id="KW-1185">Reference proteome</keyword>
<feature type="compositionally biased region" description="Basic and acidic residues" evidence="3">
    <location>
        <begin position="222"/>
        <end position="257"/>
    </location>
</feature>
<dbReference type="InterPro" id="IPR002740">
    <property type="entry name" value="EVE_domain"/>
</dbReference>
<evidence type="ECO:0000256" key="3">
    <source>
        <dbReference type="SAM" id="MobiDB-lite"/>
    </source>
</evidence>
<dbReference type="AlphaFoldDB" id="A0A316YM73"/>
<dbReference type="OrthoDB" id="41445at2759"/>
<feature type="domain" description="EVE" evidence="4">
    <location>
        <begin position="29"/>
        <end position="203"/>
    </location>
</feature>
<feature type="region of interest" description="Disordered" evidence="3">
    <location>
        <begin position="212"/>
        <end position="264"/>
    </location>
</feature>
<dbReference type="GeneID" id="37045170"/>
<dbReference type="RefSeq" id="XP_025377675.1">
    <property type="nucleotide sequence ID" value="XM_025523254.1"/>
</dbReference>
<dbReference type="InterPro" id="IPR052181">
    <property type="entry name" value="5hmC_binding"/>
</dbReference>
<dbReference type="InterPro" id="IPR015947">
    <property type="entry name" value="PUA-like_sf"/>
</dbReference>
<dbReference type="Proteomes" id="UP000245768">
    <property type="component" value="Unassembled WGS sequence"/>
</dbReference>
<dbReference type="FunFam" id="3.10.590.10:FF:000006">
    <property type="entry name" value="Chromosome 7, whole genome shotgun sequence"/>
    <property type="match status" value="1"/>
</dbReference>
<evidence type="ECO:0000259" key="4">
    <source>
        <dbReference type="Pfam" id="PF01878"/>
    </source>
</evidence>
<dbReference type="Gene3D" id="3.10.590.10">
    <property type="entry name" value="ph1033 like domains"/>
    <property type="match status" value="1"/>
</dbReference>
<dbReference type="FunCoup" id="A0A316YM73">
    <property type="interactions" value="235"/>
</dbReference>
<dbReference type="InterPro" id="IPR047197">
    <property type="entry name" value="THYN1-like_EVE"/>
</dbReference>
<dbReference type="SUPFAM" id="SSF88697">
    <property type="entry name" value="PUA domain-like"/>
    <property type="match status" value="1"/>
</dbReference>